<evidence type="ECO:0000313" key="2">
    <source>
        <dbReference type="Proteomes" id="UP001149009"/>
    </source>
</evidence>
<evidence type="ECO:0000313" key="1">
    <source>
        <dbReference type="EMBL" id="MCT8989190.1"/>
    </source>
</evidence>
<sequence>MSSSDFETEETRPVAAWCDDEYVYATLADGRRIRAPIWWYPFLEKASPEDRAVVELQFSGIWWPVMDEGISVKAMLLGWKAPGAKKPRKAA</sequence>
<dbReference type="EMBL" id="JAODNV010000004">
    <property type="protein sequence ID" value="MCT8989190.1"/>
    <property type="molecule type" value="Genomic_DNA"/>
</dbReference>
<dbReference type="InterPro" id="IPR018841">
    <property type="entry name" value="DUF2442"/>
</dbReference>
<dbReference type="AlphaFoldDB" id="A0A9X2X7P7"/>
<dbReference type="Proteomes" id="UP001149009">
    <property type="component" value="Unassembled WGS sequence"/>
</dbReference>
<gene>
    <name evidence="1" type="ORF">NYR54_02600</name>
</gene>
<dbReference type="Pfam" id="PF10387">
    <property type="entry name" value="DUF2442"/>
    <property type="match status" value="1"/>
</dbReference>
<organism evidence="1 2">
    <name type="scientific">Chelativorans petroleitrophicus</name>
    <dbReference type="NCBI Taxonomy" id="2975484"/>
    <lineage>
        <taxon>Bacteria</taxon>
        <taxon>Pseudomonadati</taxon>
        <taxon>Pseudomonadota</taxon>
        <taxon>Alphaproteobacteria</taxon>
        <taxon>Hyphomicrobiales</taxon>
        <taxon>Phyllobacteriaceae</taxon>
        <taxon>Chelativorans</taxon>
    </lineage>
</organism>
<proteinExistence type="predicted"/>
<comment type="caution">
    <text evidence="1">The sequence shown here is derived from an EMBL/GenBank/DDBJ whole genome shotgun (WGS) entry which is preliminary data.</text>
</comment>
<dbReference type="RefSeq" id="WP_261513887.1">
    <property type="nucleotide sequence ID" value="NZ_JAODNV010000004.1"/>
</dbReference>
<keyword evidence="2" id="KW-1185">Reference proteome</keyword>
<accession>A0A9X2X7P7</accession>
<reference evidence="1" key="1">
    <citation type="submission" date="2022-08" db="EMBL/GenBank/DDBJ databases">
        <title>Chelativorans sichuanense sp. nov., a paraffin oil-degrading bacterium isolated from a mixture of oil-based drill cuttings and paddy soil.</title>
        <authorList>
            <person name="Yu J."/>
            <person name="Liu H."/>
            <person name="Chen Q."/>
        </authorList>
    </citation>
    <scope>NUCLEOTIDE SEQUENCE</scope>
    <source>
        <strain evidence="1">SCAU 2101</strain>
    </source>
</reference>
<dbReference type="Gene3D" id="3.30.2020.40">
    <property type="entry name" value="Uncharacterised protein PF10387, DUF2442"/>
    <property type="match status" value="1"/>
</dbReference>
<name>A0A9X2X7P7_9HYPH</name>
<protein>
    <submittedName>
        <fullName evidence="1">DUF2442 domain-containing protein</fullName>
    </submittedName>
</protein>